<comment type="subunit">
    <text evidence="11">This enzyme consists of two polypeptide chains, which are synthesized in precursor form from a single polypeptide.</text>
</comment>
<reference evidence="14" key="2">
    <citation type="submission" date="2020-09" db="EMBL/GenBank/DDBJ databases">
        <authorList>
            <person name="Sun Q."/>
            <person name="Ohkuma M."/>
        </authorList>
    </citation>
    <scope>NUCLEOTIDE SEQUENCE</scope>
    <source>
        <strain evidence="14">JCM 3090</strain>
    </source>
</reference>
<dbReference type="InterPro" id="IPR000101">
    <property type="entry name" value="GGT_peptidase"/>
</dbReference>
<dbReference type="NCBIfam" id="TIGR00066">
    <property type="entry name" value="g_glut_trans"/>
    <property type="match status" value="1"/>
</dbReference>
<comment type="catalytic activity">
    <reaction evidence="8 11">
        <text>an N-terminal (5-L-glutamyl)-[peptide] + an alpha-amino acid = 5-L-glutamyl amino acid + an N-terminal L-alpha-aminoacyl-[peptide]</text>
        <dbReference type="Rhea" id="RHEA:23904"/>
        <dbReference type="Rhea" id="RHEA-COMP:9780"/>
        <dbReference type="Rhea" id="RHEA-COMP:9795"/>
        <dbReference type="ChEBI" id="CHEBI:77644"/>
        <dbReference type="ChEBI" id="CHEBI:78597"/>
        <dbReference type="ChEBI" id="CHEBI:78599"/>
        <dbReference type="ChEBI" id="CHEBI:78608"/>
        <dbReference type="EC" id="2.3.2.2"/>
    </reaction>
</comment>
<dbReference type="GO" id="GO:0036374">
    <property type="term" value="F:glutathione hydrolase activity"/>
    <property type="evidence" value="ECO:0007669"/>
    <property type="project" value="UniProtKB-UniRule"/>
</dbReference>
<evidence type="ECO:0000256" key="8">
    <source>
        <dbReference type="ARBA" id="ARBA00047417"/>
    </source>
</evidence>
<sequence>MRRLVAPVPIAPGSIRTAARRATAAAGGAALLLGLATPAPAAAADPPRDPVAEGTGGAISTVDPTATAVGLRVLRDGGNAVDAAIAAAAALGVTEPFSAGIGGGGFLLYYDAKSGKLQSIDGRETAPAATTEKLLQDDAGKPLAFPEARVSGRSVGVPGTLHVWRDALKRWGTRSLADTLRPAADVADAGFAVDPTFRAQVAQNADAFAQFTPTRALYLPGGAPPAVGSTFRNPDLARTYRSIAADGTDAFYRGPIAADIAATVARPPLAADRPAWPYAIRPGALTAADLAGYRLRWPGPTYTRYRDLDVYGMALPSSGGVAVGEALNILETTRFAGLPRTQALHRYLEASALAFADRNRYLGDGVPKATAKALLTDPYAARRACLVDPARALPKPVAPGDPAAPGACPKAAPGGSPIEGGESTTHLTVADKWGNVVAYTLTIEETGGNAMVVPGRGFLLNNELTDFSFAPSQGTARDPNLPGPGKRPRSSMSPTILLADGKPVLALGTPGGSTIITTVLHILLNRLELGMTLPAALAAPRATQRNTEKVEAEAGFLALPEAVGLTALGHTFARRDEIGAATAIGFGPRGALQAVAEPTRRGGGAAAVVRRY</sequence>
<evidence type="ECO:0000256" key="11">
    <source>
        <dbReference type="RuleBase" id="RU368036"/>
    </source>
</evidence>
<comment type="catalytic activity">
    <reaction evidence="2 11">
        <text>glutathione + H2O = L-cysteinylglycine + L-glutamate</text>
        <dbReference type="Rhea" id="RHEA:28807"/>
        <dbReference type="ChEBI" id="CHEBI:15377"/>
        <dbReference type="ChEBI" id="CHEBI:29985"/>
        <dbReference type="ChEBI" id="CHEBI:57925"/>
        <dbReference type="ChEBI" id="CHEBI:61694"/>
        <dbReference type="EC" id="3.4.19.13"/>
    </reaction>
</comment>
<evidence type="ECO:0000256" key="3">
    <source>
        <dbReference type="ARBA" id="ARBA00009381"/>
    </source>
</evidence>
<feature type="binding site" evidence="10">
    <location>
        <begin position="490"/>
        <end position="491"/>
    </location>
    <ligand>
        <name>L-glutamate</name>
        <dbReference type="ChEBI" id="CHEBI:29985"/>
    </ligand>
</feature>
<feature type="binding site" evidence="10">
    <location>
        <position position="466"/>
    </location>
    <ligand>
        <name>L-glutamate</name>
        <dbReference type="ChEBI" id="CHEBI:29985"/>
    </ligand>
</feature>
<keyword evidence="13" id="KW-0732">Signal</keyword>
<evidence type="ECO:0000256" key="13">
    <source>
        <dbReference type="SAM" id="SignalP"/>
    </source>
</evidence>
<proteinExistence type="inferred from homology"/>
<dbReference type="Proteomes" id="UP000649739">
    <property type="component" value="Unassembled WGS sequence"/>
</dbReference>
<comment type="caution">
    <text evidence="14">The sequence shown here is derived from an EMBL/GenBank/DDBJ whole genome shotgun (WGS) entry which is preliminary data.</text>
</comment>
<evidence type="ECO:0000313" key="15">
    <source>
        <dbReference type="Proteomes" id="UP000649739"/>
    </source>
</evidence>
<dbReference type="RefSeq" id="WP_189171281.1">
    <property type="nucleotide sequence ID" value="NZ_BMQB01000008.1"/>
</dbReference>
<evidence type="ECO:0000256" key="1">
    <source>
        <dbReference type="ARBA" id="ARBA00001049"/>
    </source>
</evidence>
<dbReference type="EMBL" id="BMQB01000008">
    <property type="protein sequence ID" value="GGK02203.1"/>
    <property type="molecule type" value="Genomic_DNA"/>
</dbReference>
<dbReference type="PANTHER" id="PTHR43199">
    <property type="entry name" value="GLUTATHIONE HYDROLASE"/>
    <property type="match status" value="1"/>
</dbReference>
<reference evidence="14" key="1">
    <citation type="journal article" date="2014" name="Int. J. Syst. Evol. Microbiol.">
        <title>Complete genome sequence of Corynebacterium casei LMG S-19264T (=DSM 44701T), isolated from a smear-ripened cheese.</title>
        <authorList>
            <consortium name="US DOE Joint Genome Institute (JGI-PGF)"/>
            <person name="Walter F."/>
            <person name="Albersmeier A."/>
            <person name="Kalinowski J."/>
            <person name="Ruckert C."/>
        </authorList>
    </citation>
    <scope>NUCLEOTIDE SEQUENCE</scope>
    <source>
        <strain evidence="14">JCM 3090</strain>
    </source>
</reference>
<dbReference type="GO" id="GO:0006751">
    <property type="term" value="P:glutathione catabolic process"/>
    <property type="evidence" value="ECO:0007669"/>
    <property type="project" value="UniProtKB-UniRule"/>
</dbReference>
<evidence type="ECO:0000256" key="2">
    <source>
        <dbReference type="ARBA" id="ARBA00001089"/>
    </source>
</evidence>
<dbReference type="UniPathway" id="UPA00204"/>
<dbReference type="SUPFAM" id="SSF56235">
    <property type="entry name" value="N-terminal nucleophile aminohydrolases (Ntn hydrolases)"/>
    <property type="match status" value="1"/>
</dbReference>
<dbReference type="PRINTS" id="PR01210">
    <property type="entry name" value="GGTRANSPTASE"/>
</dbReference>
<keyword evidence="4 11" id="KW-0808">Transferase</keyword>
<comment type="similarity">
    <text evidence="3 11">Belongs to the gamma-glutamyltransferase family.</text>
</comment>
<comment type="pathway">
    <text evidence="11">Sulfur metabolism; glutathione metabolism.</text>
</comment>
<keyword evidence="11" id="KW-0317">Glutathione biosynthesis</keyword>
<keyword evidence="6 11" id="KW-0865">Zymogen</keyword>
<dbReference type="EC" id="3.4.19.13" evidence="11"/>
<dbReference type="PANTHER" id="PTHR43199:SF1">
    <property type="entry name" value="GLUTATHIONE HYDROLASE PROENZYME"/>
    <property type="match status" value="1"/>
</dbReference>
<feature type="region of interest" description="Disordered" evidence="12">
    <location>
        <begin position="470"/>
        <end position="491"/>
    </location>
</feature>
<feature type="signal peptide" evidence="13">
    <location>
        <begin position="1"/>
        <end position="43"/>
    </location>
</feature>
<dbReference type="InterPro" id="IPR043137">
    <property type="entry name" value="GGT_ssub_C"/>
</dbReference>
<gene>
    <name evidence="14" type="primary">ggt</name>
    <name evidence="14" type="ORF">GCM10010123_35240</name>
</gene>
<evidence type="ECO:0000256" key="10">
    <source>
        <dbReference type="PIRSR" id="PIRSR600101-2"/>
    </source>
</evidence>
<evidence type="ECO:0000256" key="9">
    <source>
        <dbReference type="PIRSR" id="PIRSR600101-1"/>
    </source>
</evidence>
<evidence type="ECO:0000256" key="12">
    <source>
        <dbReference type="SAM" id="MobiDB-lite"/>
    </source>
</evidence>
<evidence type="ECO:0000313" key="14">
    <source>
        <dbReference type="EMBL" id="GGK02203.1"/>
    </source>
</evidence>
<keyword evidence="15" id="KW-1185">Reference proteome</keyword>
<evidence type="ECO:0000256" key="7">
    <source>
        <dbReference type="ARBA" id="ARBA00023315"/>
    </source>
</evidence>
<evidence type="ECO:0000256" key="6">
    <source>
        <dbReference type="ARBA" id="ARBA00023145"/>
    </source>
</evidence>
<evidence type="ECO:0000256" key="5">
    <source>
        <dbReference type="ARBA" id="ARBA00022801"/>
    </source>
</evidence>
<comment type="catalytic activity">
    <reaction evidence="1 11">
        <text>an S-substituted glutathione + H2O = an S-substituted L-cysteinylglycine + L-glutamate</text>
        <dbReference type="Rhea" id="RHEA:59468"/>
        <dbReference type="ChEBI" id="CHEBI:15377"/>
        <dbReference type="ChEBI" id="CHEBI:29985"/>
        <dbReference type="ChEBI" id="CHEBI:90779"/>
        <dbReference type="ChEBI" id="CHEBI:143103"/>
        <dbReference type="EC" id="3.4.19.13"/>
    </reaction>
</comment>
<protein>
    <recommendedName>
        <fullName evidence="11">Glutathione hydrolase proenzyme</fullName>
        <ecNumber evidence="11">2.3.2.2</ecNumber>
        <ecNumber evidence="11">3.4.19.13</ecNumber>
    </recommendedName>
    <component>
        <recommendedName>
            <fullName evidence="11">Glutathione hydrolase large chain</fullName>
        </recommendedName>
    </component>
    <component>
        <recommendedName>
            <fullName evidence="11">Glutathione hydrolase small chain</fullName>
        </recommendedName>
    </component>
</protein>
<dbReference type="Gene3D" id="1.10.246.130">
    <property type="match status" value="1"/>
</dbReference>
<name>A0A8J3BGM0_9ACTN</name>
<dbReference type="AlphaFoldDB" id="A0A8J3BGM0"/>
<organism evidence="14 15">
    <name type="scientific">Pilimelia anulata</name>
    <dbReference type="NCBI Taxonomy" id="53371"/>
    <lineage>
        <taxon>Bacteria</taxon>
        <taxon>Bacillati</taxon>
        <taxon>Actinomycetota</taxon>
        <taxon>Actinomycetes</taxon>
        <taxon>Micromonosporales</taxon>
        <taxon>Micromonosporaceae</taxon>
        <taxon>Pilimelia</taxon>
    </lineage>
</organism>
<comment type="PTM">
    <text evidence="11">Cleaved by autocatalysis into a large and a small subunit.</text>
</comment>
<dbReference type="EC" id="2.3.2.2" evidence="11"/>
<feature type="chain" id="PRO_5035214539" description="Glutathione hydrolase proenzyme" evidence="13">
    <location>
        <begin position="44"/>
        <end position="612"/>
    </location>
</feature>
<feature type="binding site" evidence="10">
    <location>
        <position position="123"/>
    </location>
    <ligand>
        <name>L-glutamate</name>
        <dbReference type="ChEBI" id="CHEBI:29985"/>
    </ligand>
</feature>
<dbReference type="InterPro" id="IPR029055">
    <property type="entry name" value="Ntn_hydrolases_N"/>
</dbReference>
<dbReference type="Gene3D" id="3.60.20.40">
    <property type="match status" value="1"/>
</dbReference>
<keyword evidence="5 11" id="KW-0378">Hydrolase</keyword>
<accession>A0A8J3BGM0</accession>
<feature type="active site" description="Nucleophile" evidence="9">
    <location>
        <position position="424"/>
    </location>
</feature>
<feature type="binding site" evidence="10">
    <location>
        <position position="512"/>
    </location>
    <ligand>
        <name>L-glutamate</name>
        <dbReference type="ChEBI" id="CHEBI:29985"/>
    </ligand>
</feature>
<dbReference type="GO" id="GO:0006750">
    <property type="term" value="P:glutathione biosynthetic process"/>
    <property type="evidence" value="ECO:0007669"/>
    <property type="project" value="UniProtKB-KW"/>
</dbReference>
<dbReference type="InterPro" id="IPR051792">
    <property type="entry name" value="GGT_bact"/>
</dbReference>
<evidence type="ECO:0000256" key="4">
    <source>
        <dbReference type="ARBA" id="ARBA00022679"/>
    </source>
</evidence>
<keyword evidence="7 11" id="KW-0012">Acyltransferase</keyword>
<dbReference type="Pfam" id="PF01019">
    <property type="entry name" value="G_glu_transpept"/>
    <property type="match status" value="1"/>
</dbReference>
<dbReference type="GO" id="GO:0103068">
    <property type="term" value="F:leukotriene C4 gamma-glutamyl transferase activity"/>
    <property type="evidence" value="ECO:0007669"/>
    <property type="project" value="UniProtKB-EC"/>
</dbReference>
<dbReference type="InterPro" id="IPR043138">
    <property type="entry name" value="GGT_lsub"/>
</dbReference>